<feature type="domain" description="Histidine kinase/HSP90-like ATPase" evidence="2">
    <location>
        <begin position="6"/>
        <end position="97"/>
    </location>
</feature>
<dbReference type="PANTHER" id="PTHR35526:SF3">
    <property type="entry name" value="ANTI-SIGMA-F FACTOR RSBW"/>
    <property type="match status" value="1"/>
</dbReference>
<reference evidence="3 4" key="1">
    <citation type="submission" date="2020-03" db="EMBL/GenBank/DDBJ databases">
        <title>Draft genome of Streptomyces sp. ventii, isolated from the Axial Seamount in the Pacific Ocean, and resequencing of the two type strains Streptomyces lonarensis strain NCL 716 and Streptomyces bohaiensis strain 11A07.</title>
        <authorList>
            <person name="Loughran R.M."/>
            <person name="Pfannmuller K.M."/>
            <person name="Wasson B.J."/>
            <person name="Deadmond M.C."/>
            <person name="Paddock B.E."/>
            <person name="Koyack M.J."/>
            <person name="Gallegos D.A."/>
            <person name="Mitchell E.A."/>
            <person name="Ushijima B."/>
            <person name="Saw J.H."/>
            <person name="Mcphail K.L."/>
            <person name="Videau P."/>
        </authorList>
    </citation>
    <scope>NUCLEOTIDE SEQUENCE [LARGE SCALE GENOMIC DNA]</scope>
    <source>
        <strain evidence="3 4">11A07</strain>
    </source>
</reference>
<dbReference type="Gene3D" id="3.30.565.10">
    <property type="entry name" value="Histidine kinase-like ATPase, C-terminal domain"/>
    <property type="match status" value="1"/>
</dbReference>
<keyword evidence="1" id="KW-0723">Serine/threonine-protein kinase</keyword>
<dbReference type="SUPFAM" id="SSF55874">
    <property type="entry name" value="ATPase domain of HSP90 chaperone/DNA topoisomerase II/histidine kinase"/>
    <property type="match status" value="1"/>
</dbReference>
<keyword evidence="1" id="KW-0808">Transferase</keyword>
<keyword evidence="3" id="KW-0547">Nucleotide-binding</keyword>
<evidence type="ECO:0000259" key="2">
    <source>
        <dbReference type="Pfam" id="PF13581"/>
    </source>
</evidence>
<name>A0ABX1CGB8_9ACTN</name>
<keyword evidence="1" id="KW-0418">Kinase</keyword>
<dbReference type="InterPro" id="IPR036890">
    <property type="entry name" value="HATPase_C_sf"/>
</dbReference>
<evidence type="ECO:0000313" key="4">
    <source>
        <dbReference type="Proteomes" id="UP000727056"/>
    </source>
</evidence>
<keyword evidence="4" id="KW-1185">Reference proteome</keyword>
<evidence type="ECO:0000256" key="1">
    <source>
        <dbReference type="ARBA" id="ARBA00022527"/>
    </source>
</evidence>
<accession>A0ABX1CGB8</accession>
<comment type="caution">
    <text evidence="3">The sequence shown here is derived from an EMBL/GenBank/DDBJ whole genome shotgun (WGS) entry which is preliminary data.</text>
</comment>
<protein>
    <submittedName>
        <fullName evidence="3">ATP-binding protein</fullName>
    </submittedName>
</protein>
<keyword evidence="3" id="KW-0067">ATP-binding</keyword>
<dbReference type="EMBL" id="JAAVJC010000133">
    <property type="protein sequence ID" value="NJQ16239.1"/>
    <property type="molecule type" value="Genomic_DNA"/>
</dbReference>
<evidence type="ECO:0000313" key="3">
    <source>
        <dbReference type="EMBL" id="NJQ16239.1"/>
    </source>
</evidence>
<organism evidence="3 4">
    <name type="scientific">Streptomyces bohaiensis</name>
    <dbReference type="NCBI Taxonomy" id="1431344"/>
    <lineage>
        <taxon>Bacteria</taxon>
        <taxon>Bacillati</taxon>
        <taxon>Actinomycetota</taxon>
        <taxon>Actinomycetes</taxon>
        <taxon>Kitasatosporales</taxon>
        <taxon>Streptomycetaceae</taxon>
        <taxon>Streptomyces</taxon>
    </lineage>
</organism>
<gene>
    <name evidence="3" type="ORF">HCN52_15175</name>
</gene>
<dbReference type="InterPro" id="IPR003594">
    <property type="entry name" value="HATPase_dom"/>
</dbReference>
<dbReference type="Pfam" id="PF13581">
    <property type="entry name" value="HATPase_c_2"/>
    <property type="match status" value="1"/>
</dbReference>
<dbReference type="CDD" id="cd16936">
    <property type="entry name" value="HATPase_RsbW-like"/>
    <property type="match status" value="1"/>
</dbReference>
<sequence length="109" mass="11904">MVKELGGDRDAVGLARLAVSELLSNVVKHVGDPRCELRVECAAGFVRLQVRDRSMAVPAITVPDWAAESGRGLWLLQTVAPNWGYICFPGGKSVWVRFPLRASRQEAAT</sequence>
<dbReference type="GO" id="GO:0005524">
    <property type="term" value="F:ATP binding"/>
    <property type="evidence" value="ECO:0007669"/>
    <property type="project" value="UniProtKB-KW"/>
</dbReference>
<proteinExistence type="predicted"/>
<dbReference type="PANTHER" id="PTHR35526">
    <property type="entry name" value="ANTI-SIGMA-F FACTOR RSBW-RELATED"/>
    <property type="match status" value="1"/>
</dbReference>
<dbReference type="Proteomes" id="UP000727056">
    <property type="component" value="Unassembled WGS sequence"/>
</dbReference>
<dbReference type="InterPro" id="IPR050267">
    <property type="entry name" value="Anti-sigma-factor_SerPK"/>
</dbReference>